<sequence length="218" mass="23215">MPVFWITGNTVPSSRASHRSRRNQPPLSPLRTPPSAPSAPPSRAHLISTLWSVLGAGTDTRHMEAVASMVNALVDFFDEGEQSEAVLSAWQGFEIEQRRQFPELVPAAVGAGYARITSGHVLISKHATAGRGGRGVAQVWDYVVQAVLSSSAPPPPARFLAPPPWVHAAARAAPGYAPSPSFVPLSSTPTHARCVDTPPKALVRKWDVDDPGVRVSGQ</sequence>
<dbReference type="EMBL" id="JARIHO010000046">
    <property type="protein sequence ID" value="KAJ7323636.1"/>
    <property type="molecule type" value="Genomic_DNA"/>
</dbReference>
<accession>A0AAD6ZJ94</accession>
<evidence type="ECO:0000256" key="1">
    <source>
        <dbReference type="SAM" id="MobiDB-lite"/>
    </source>
</evidence>
<name>A0AAD6ZJ94_9AGAR</name>
<feature type="region of interest" description="Disordered" evidence="1">
    <location>
        <begin position="1"/>
        <end position="42"/>
    </location>
</feature>
<evidence type="ECO:0000313" key="3">
    <source>
        <dbReference type="Proteomes" id="UP001218218"/>
    </source>
</evidence>
<gene>
    <name evidence="2" type="ORF">DFH08DRAFT_969180</name>
</gene>
<keyword evidence="3" id="KW-1185">Reference proteome</keyword>
<reference evidence="2" key="1">
    <citation type="submission" date="2023-03" db="EMBL/GenBank/DDBJ databases">
        <title>Massive genome expansion in bonnet fungi (Mycena s.s.) driven by repeated elements and novel gene families across ecological guilds.</title>
        <authorList>
            <consortium name="Lawrence Berkeley National Laboratory"/>
            <person name="Harder C.B."/>
            <person name="Miyauchi S."/>
            <person name="Viragh M."/>
            <person name="Kuo A."/>
            <person name="Thoen E."/>
            <person name="Andreopoulos B."/>
            <person name="Lu D."/>
            <person name="Skrede I."/>
            <person name="Drula E."/>
            <person name="Henrissat B."/>
            <person name="Morin E."/>
            <person name="Kohler A."/>
            <person name="Barry K."/>
            <person name="LaButti K."/>
            <person name="Morin E."/>
            <person name="Salamov A."/>
            <person name="Lipzen A."/>
            <person name="Mereny Z."/>
            <person name="Hegedus B."/>
            <person name="Baldrian P."/>
            <person name="Stursova M."/>
            <person name="Weitz H."/>
            <person name="Taylor A."/>
            <person name="Grigoriev I.V."/>
            <person name="Nagy L.G."/>
            <person name="Martin F."/>
            <person name="Kauserud H."/>
        </authorList>
    </citation>
    <scope>NUCLEOTIDE SEQUENCE</scope>
    <source>
        <strain evidence="2">CBHHK002</strain>
    </source>
</reference>
<dbReference type="AlphaFoldDB" id="A0AAD6ZJ94"/>
<protein>
    <submittedName>
        <fullName evidence="2">Uncharacterized protein</fullName>
    </submittedName>
</protein>
<feature type="compositionally biased region" description="Pro residues" evidence="1">
    <location>
        <begin position="26"/>
        <end position="40"/>
    </location>
</feature>
<organism evidence="2 3">
    <name type="scientific">Mycena albidolilacea</name>
    <dbReference type="NCBI Taxonomy" id="1033008"/>
    <lineage>
        <taxon>Eukaryota</taxon>
        <taxon>Fungi</taxon>
        <taxon>Dikarya</taxon>
        <taxon>Basidiomycota</taxon>
        <taxon>Agaricomycotina</taxon>
        <taxon>Agaricomycetes</taxon>
        <taxon>Agaricomycetidae</taxon>
        <taxon>Agaricales</taxon>
        <taxon>Marasmiineae</taxon>
        <taxon>Mycenaceae</taxon>
        <taxon>Mycena</taxon>
    </lineage>
</organism>
<comment type="caution">
    <text evidence="2">The sequence shown here is derived from an EMBL/GenBank/DDBJ whole genome shotgun (WGS) entry which is preliminary data.</text>
</comment>
<dbReference type="Proteomes" id="UP001218218">
    <property type="component" value="Unassembled WGS sequence"/>
</dbReference>
<proteinExistence type="predicted"/>
<evidence type="ECO:0000313" key="2">
    <source>
        <dbReference type="EMBL" id="KAJ7323636.1"/>
    </source>
</evidence>